<dbReference type="RefSeq" id="WP_071648892.1">
    <property type="nucleotide sequence ID" value="NZ_CP017962.1"/>
</dbReference>
<dbReference type="EMBL" id="CP017962">
    <property type="protein sequence ID" value="APC48268.1"/>
    <property type="molecule type" value="Genomic_DNA"/>
</dbReference>
<dbReference type="PANTHER" id="PTHR40661:SF1">
    <property type="entry name" value="HTH CRO_C1-TYPE DOMAIN-CONTAINING PROTEIN"/>
    <property type="match status" value="1"/>
</dbReference>
<feature type="domain" description="HTH cro/C1-type" evidence="4">
    <location>
        <begin position="7"/>
        <end position="62"/>
    </location>
</feature>
<name>A0AAC9IZD7_VIRHA</name>
<dbReference type="Gene3D" id="2.10.109.10">
    <property type="entry name" value="Umud Fragment, subunit A"/>
    <property type="match status" value="1"/>
</dbReference>
<keyword evidence="1" id="KW-0805">Transcription regulation</keyword>
<evidence type="ECO:0000313" key="6">
    <source>
        <dbReference type="Proteomes" id="UP000182945"/>
    </source>
</evidence>
<dbReference type="Gene3D" id="1.10.260.40">
    <property type="entry name" value="lambda repressor-like DNA-binding domains"/>
    <property type="match status" value="1"/>
</dbReference>
<accession>A0AAC9IZD7</accession>
<dbReference type="PANTHER" id="PTHR40661">
    <property type="match status" value="1"/>
</dbReference>
<dbReference type="AlphaFoldDB" id="A0AAC9IZD7"/>
<dbReference type="SUPFAM" id="SSF47413">
    <property type="entry name" value="lambda repressor-like DNA-binding domains"/>
    <property type="match status" value="1"/>
</dbReference>
<dbReference type="Proteomes" id="UP000182945">
    <property type="component" value="Chromosome"/>
</dbReference>
<organism evidence="5 6">
    <name type="scientific">Virgibacillus halodenitrificans</name>
    <name type="common">Bacillus halodenitrificans</name>
    <dbReference type="NCBI Taxonomy" id="1482"/>
    <lineage>
        <taxon>Bacteria</taxon>
        <taxon>Bacillati</taxon>
        <taxon>Bacillota</taxon>
        <taxon>Bacilli</taxon>
        <taxon>Bacillales</taxon>
        <taxon>Bacillaceae</taxon>
        <taxon>Virgibacillus</taxon>
    </lineage>
</organism>
<dbReference type="SUPFAM" id="SSF51306">
    <property type="entry name" value="LexA/Signal peptidase"/>
    <property type="match status" value="1"/>
</dbReference>
<dbReference type="SMART" id="SM00530">
    <property type="entry name" value="HTH_XRE"/>
    <property type="match status" value="1"/>
</dbReference>
<dbReference type="Pfam" id="PF00717">
    <property type="entry name" value="Peptidase_S24"/>
    <property type="match status" value="1"/>
</dbReference>
<evidence type="ECO:0000256" key="1">
    <source>
        <dbReference type="ARBA" id="ARBA00023015"/>
    </source>
</evidence>
<protein>
    <submittedName>
        <fullName evidence="5">XRE family transcriptional regulator</fullName>
    </submittedName>
</protein>
<dbReference type="InterPro" id="IPR015927">
    <property type="entry name" value="Peptidase_S24_S26A/B/C"/>
</dbReference>
<dbReference type="InterPro" id="IPR036286">
    <property type="entry name" value="LexA/Signal_pep-like_sf"/>
</dbReference>
<evidence type="ECO:0000256" key="3">
    <source>
        <dbReference type="ARBA" id="ARBA00023163"/>
    </source>
</evidence>
<keyword evidence="3" id="KW-0804">Transcription</keyword>
<dbReference type="KEGG" id="vhl:BME96_08845"/>
<dbReference type="CDD" id="cd00093">
    <property type="entry name" value="HTH_XRE"/>
    <property type="match status" value="1"/>
</dbReference>
<evidence type="ECO:0000259" key="4">
    <source>
        <dbReference type="PROSITE" id="PS50943"/>
    </source>
</evidence>
<reference evidence="5 6" key="1">
    <citation type="submission" date="2016-11" db="EMBL/GenBank/DDBJ databases">
        <title>Complete genome sequencing of Virgibacillus halodenitrificans PDB-F2.</title>
        <authorList>
            <person name="Sun Z."/>
            <person name="Zhou Y."/>
            <person name="Li H."/>
        </authorList>
    </citation>
    <scope>NUCLEOTIDE SEQUENCE [LARGE SCALE GENOMIC DNA]</scope>
    <source>
        <strain evidence="5 6">PDB-F2</strain>
    </source>
</reference>
<dbReference type="InterPro" id="IPR010982">
    <property type="entry name" value="Lambda_DNA-bd_dom_sf"/>
</dbReference>
<dbReference type="CDD" id="cd06462">
    <property type="entry name" value="Peptidase_S24_S26"/>
    <property type="match status" value="1"/>
</dbReference>
<dbReference type="InterPro" id="IPR001387">
    <property type="entry name" value="Cro/C1-type_HTH"/>
</dbReference>
<proteinExistence type="predicted"/>
<dbReference type="PROSITE" id="PS50943">
    <property type="entry name" value="HTH_CROC1"/>
    <property type="match status" value="1"/>
</dbReference>
<evidence type="ECO:0000256" key="2">
    <source>
        <dbReference type="ARBA" id="ARBA00023125"/>
    </source>
</evidence>
<dbReference type="Pfam" id="PF01381">
    <property type="entry name" value="HTH_3"/>
    <property type="match status" value="1"/>
</dbReference>
<keyword evidence="2" id="KW-0238">DNA-binding</keyword>
<sequence>MNVGERIKRRRKQLKLTADELAEKLGKNRATIYRYEKNEIENMPYEVIVPLAEVLRVSPAYLMGWEENNNKVISTPYKFIPTAISAGLPLDVASIKQVDEIEIPDALMGKWAGSDVFITRINGESMNKVMPHDSLIAVKPMDLCNLKDGDIVVFSDHHEYSVKKFYRDEDKIIFRPHSSDRRFTDYITNTTNSDLKIYGKVVVYVVGLD</sequence>
<dbReference type="GO" id="GO:0003677">
    <property type="term" value="F:DNA binding"/>
    <property type="evidence" value="ECO:0007669"/>
    <property type="project" value="UniProtKB-KW"/>
</dbReference>
<dbReference type="GeneID" id="71514500"/>
<gene>
    <name evidence="5" type="ORF">BME96_08845</name>
</gene>
<evidence type="ECO:0000313" key="5">
    <source>
        <dbReference type="EMBL" id="APC48268.1"/>
    </source>
</evidence>